<dbReference type="Gene3D" id="3.20.20.370">
    <property type="entry name" value="Glycoside hydrolase/deacetylase"/>
    <property type="match status" value="1"/>
</dbReference>
<evidence type="ECO:0000313" key="3">
    <source>
        <dbReference type="Proteomes" id="UP001595967"/>
    </source>
</evidence>
<evidence type="ECO:0000313" key="2">
    <source>
        <dbReference type="EMBL" id="MFC4622071.1"/>
    </source>
</evidence>
<gene>
    <name evidence="2" type="ORF">ACFO3A_07540</name>
</gene>
<dbReference type="Pfam" id="PF03537">
    <property type="entry name" value="Glyco_hydro_114"/>
    <property type="match status" value="1"/>
</dbReference>
<dbReference type="GO" id="GO:0016787">
    <property type="term" value="F:hydrolase activity"/>
    <property type="evidence" value="ECO:0007669"/>
    <property type="project" value="UniProtKB-KW"/>
</dbReference>
<organism evidence="2 3">
    <name type="scientific">Comamonas nitrativorans</name>
    <dbReference type="NCBI Taxonomy" id="108437"/>
    <lineage>
        <taxon>Bacteria</taxon>
        <taxon>Pseudomonadati</taxon>
        <taxon>Pseudomonadota</taxon>
        <taxon>Betaproteobacteria</taxon>
        <taxon>Burkholderiales</taxon>
        <taxon>Comamonadaceae</taxon>
        <taxon>Comamonas</taxon>
    </lineage>
</organism>
<keyword evidence="3" id="KW-1185">Reference proteome</keyword>
<evidence type="ECO:0000259" key="1">
    <source>
        <dbReference type="Pfam" id="PF03537"/>
    </source>
</evidence>
<name>A0ABV9GXW2_9BURK</name>
<dbReference type="PANTHER" id="PTHR35882">
    <property type="entry name" value="PELA"/>
    <property type="match status" value="1"/>
</dbReference>
<dbReference type="CDD" id="cd10922">
    <property type="entry name" value="CE4_PelA_like_C"/>
    <property type="match status" value="1"/>
</dbReference>
<reference evidence="3" key="1">
    <citation type="journal article" date="2019" name="Int. J. Syst. Evol. Microbiol.">
        <title>The Global Catalogue of Microorganisms (GCM) 10K type strain sequencing project: providing services to taxonomists for standard genome sequencing and annotation.</title>
        <authorList>
            <consortium name="The Broad Institute Genomics Platform"/>
            <consortium name="The Broad Institute Genome Sequencing Center for Infectious Disease"/>
            <person name="Wu L."/>
            <person name="Ma J."/>
        </authorList>
    </citation>
    <scope>NUCLEOTIDE SEQUENCE [LARGE SCALE GENOMIC DNA]</scope>
    <source>
        <strain evidence="3">JCM 11650</strain>
    </source>
</reference>
<dbReference type="SUPFAM" id="SSF88713">
    <property type="entry name" value="Glycoside hydrolase/deacetylase"/>
    <property type="match status" value="1"/>
</dbReference>
<accession>A0ABV9GXW2</accession>
<keyword evidence="2" id="KW-0378">Hydrolase</keyword>
<dbReference type="RefSeq" id="WP_377725350.1">
    <property type="nucleotide sequence ID" value="NZ_JBHSEW010000005.1"/>
</dbReference>
<dbReference type="PANTHER" id="PTHR35882:SF2">
    <property type="entry name" value="PELA"/>
    <property type="match status" value="1"/>
</dbReference>
<dbReference type="InterPro" id="IPR016925">
    <property type="entry name" value="UCP029570"/>
</dbReference>
<dbReference type="PIRSF" id="PIRSF029570">
    <property type="entry name" value="UCP029570"/>
    <property type="match status" value="1"/>
</dbReference>
<dbReference type="InterPro" id="IPR004352">
    <property type="entry name" value="GH114_TIM-barrel"/>
</dbReference>
<sequence length="934" mass="103266">MPTCFLYRHSALLGSVLRRLVLACTLLAGGAWAQPAPAVALYYGSGIALSEFGNFDILVVDPDHVAAPRLPATQVYAYASVTEVHPTRAYYDRIPAQWKLARNADWQSDVIDQTTAQWPDFFADNVIAPLWQQGYRGFFLDTLDSYRLAQDFDEQAQQQGLVRVIETLHTRFPGIQLIFNRGFDLLPRLPGKVQMVAAESLYRAWNARTQRYEEVSEPDRAWLLEQLRTVQERDHLPVLVIDYAPPHDRALARRTAEKIAADGFIPWVTDSDLSSVGIGSIEPVARRVLVLYNADESPSLRYSNAHRYLQMPLNHLGYVVDYADVNQPLPSAVYPDRYAGVITWFSGFYPGSRGRMVEQWLGQRMDLGLPLAIFGTWGKEPGAAFARKLGLQNAAEPAAPTALTLLNQHPMLGLEAQPPLPGAQTDLEQLGPALLAQSTPLLALRDAQGRTLVGGAITPWGGFILDPNVLTEIPGTEAARWIVDPFAFLQASLRLPVLPIPDTTTENGRRLLTVHVDGDAYNTRAEFPGSPLTAQVLLDQVFRKYRIPQTMSIVEYEAHEMTPELTPRLEAIAREIFKLPHMEVGSHTYSHPFLWDTSRRHGLFLEDSEAALTLDVPGYTMNLEREIVGSTEYINTRLAPPDKPVKLLQWSGDTAPGEAALAITARAGLLNLNGGDTFISKLDPSLTAIGALGLRKGPYLQVYAPATNENIYTNLWTGPFYGFERVIETFEMTGSPRRIKPVGIYYHSYSASKPASLKAVHKAYDWALRQPLHPVHAYEFAQKVQDFYDFAIARDGTGWRLSGPGHLRTVRLPAALGVPDVQASQAIAGWRPGEEAPYVHMTGASARLQTAAAAGAAPYLYEANGRLAAWQRTDQGFTATFQGHVPLVVTLANVQGCRVRADQRPIAAQRRSANTHTFQLAHAAAQIDVLCPGR</sequence>
<protein>
    <submittedName>
        <fullName evidence="2">Bifunctional glycoside hydrolase 114/ polysaccharide deacetylase family protein</fullName>
    </submittedName>
</protein>
<dbReference type="InterPro" id="IPR017853">
    <property type="entry name" value="GH"/>
</dbReference>
<feature type="domain" description="Glycoside-hydrolase family GH114 TIM-barrel" evidence="1">
    <location>
        <begin position="58"/>
        <end position="274"/>
    </location>
</feature>
<dbReference type="SUPFAM" id="SSF51445">
    <property type="entry name" value="(Trans)glycosidases"/>
    <property type="match status" value="1"/>
</dbReference>
<dbReference type="InterPro" id="IPR013785">
    <property type="entry name" value="Aldolase_TIM"/>
</dbReference>
<dbReference type="Proteomes" id="UP001595967">
    <property type="component" value="Unassembled WGS sequence"/>
</dbReference>
<proteinExistence type="predicted"/>
<dbReference type="EMBL" id="JBHSEW010000005">
    <property type="protein sequence ID" value="MFC4622071.1"/>
    <property type="molecule type" value="Genomic_DNA"/>
</dbReference>
<dbReference type="Gene3D" id="3.20.20.70">
    <property type="entry name" value="Aldolase class I"/>
    <property type="match status" value="1"/>
</dbReference>
<comment type="caution">
    <text evidence="2">The sequence shown here is derived from an EMBL/GenBank/DDBJ whole genome shotgun (WGS) entry which is preliminary data.</text>
</comment>
<dbReference type="InterPro" id="IPR011330">
    <property type="entry name" value="Glyco_hydro/deAcase_b/a-brl"/>
</dbReference>